<sequence length="73" mass="7734">MMFSSKMKKRGFRGVFLGSGDDGERWLRGGGVKAGDGLVLVCVIGVQGWSLVAQAVDAAFSCYAAGFSGDLRW</sequence>
<proteinExistence type="predicted"/>
<accession>A0A1J6KHZ5</accession>
<evidence type="ECO:0000313" key="2">
    <source>
        <dbReference type="Proteomes" id="UP000187609"/>
    </source>
</evidence>
<keyword evidence="2" id="KW-1185">Reference proteome</keyword>
<gene>
    <name evidence="1" type="ORF">A4A49_37488</name>
</gene>
<dbReference type="Gramene" id="OIT22427">
    <property type="protein sequence ID" value="OIT22427"/>
    <property type="gene ID" value="A4A49_37488"/>
</dbReference>
<name>A0A1J6KHZ5_NICAT</name>
<dbReference type="AlphaFoldDB" id="A0A1J6KHZ5"/>
<reference evidence="1" key="1">
    <citation type="submission" date="2016-11" db="EMBL/GenBank/DDBJ databases">
        <title>The genome of Nicotiana attenuata.</title>
        <authorList>
            <person name="Xu S."/>
            <person name="Brockmoeller T."/>
            <person name="Gaquerel E."/>
            <person name="Navarro A."/>
            <person name="Kuhl H."/>
            <person name="Gase K."/>
            <person name="Ling Z."/>
            <person name="Zhou W."/>
            <person name="Kreitzer C."/>
            <person name="Stanke M."/>
            <person name="Tang H."/>
            <person name="Lyons E."/>
            <person name="Pandey P."/>
            <person name="Pandey S.P."/>
            <person name="Timmermann B."/>
            <person name="Baldwin I.T."/>
        </authorList>
    </citation>
    <scope>NUCLEOTIDE SEQUENCE [LARGE SCALE GENOMIC DNA]</scope>
    <source>
        <strain evidence="1">UT</strain>
    </source>
</reference>
<organism evidence="1 2">
    <name type="scientific">Nicotiana attenuata</name>
    <name type="common">Coyote tobacco</name>
    <dbReference type="NCBI Taxonomy" id="49451"/>
    <lineage>
        <taxon>Eukaryota</taxon>
        <taxon>Viridiplantae</taxon>
        <taxon>Streptophyta</taxon>
        <taxon>Embryophyta</taxon>
        <taxon>Tracheophyta</taxon>
        <taxon>Spermatophyta</taxon>
        <taxon>Magnoliopsida</taxon>
        <taxon>eudicotyledons</taxon>
        <taxon>Gunneridae</taxon>
        <taxon>Pentapetalae</taxon>
        <taxon>asterids</taxon>
        <taxon>lamiids</taxon>
        <taxon>Solanales</taxon>
        <taxon>Solanaceae</taxon>
        <taxon>Nicotianoideae</taxon>
        <taxon>Nicotianeae</taxon>
        <taxon>Nicotiana</taxon>
    </lineage>
</organism>
<protein>
    <submittedName>
        <fullName evidence="1">Uncharacterized protein</fullName>
    </submittedName>
</protein>
<evidence type="ECO:0000313" key="1">
    <source>
        <dbReference type="EMBL" id="OIT22427.1"/>
    </source>
</evidence>
<dbReference type="Proteomes" id="UP000187609">
    <property type="component" value="Unassembled WGS sequence"/>
</dbReference>
<dbReference type="EMBL" id="MJEQ01003684">
    <property type="protein sequence ID" value="OIT22427.1"/>
    <property type="molecule type" value="Genomic_DNA"/>
</dbReference>
<comment type="caution">
    <text evidence="1">The sequence shown here is derived from an EMBL/GenBank/DDBJ whole genome shotgun (WGS) entry which is preliminary data.</text>
</comment>